<comment type="subcellular location">
    <subcellularLocation>
        <location evidence="1">Cell inner membrane</location>
        <topology evidence="1">Multi-pass membrane protein</topology>
    </subcellularLocation>
    <subcellularLocation>
        <location evidence="7">Cell membrane</location>
        <topology evidence="7">Multi-pass membrane protein</topology>
    </subcellularLocation>
</comment>
<comment type="similarity">
    <text evidence="7">Belongs to the NhaA Na(+)/H(+) (TC 2.A.33) antiporter family.</text>
</comment>
<evidence type="ECO:0000256" key="5">
    <source>
        <dbReference type="ARBA" id="ARBA00023136"/>
    </source>
</evidence>
<feature type="transmembrane region" description="Helical" evidence="7">
    <location>
        <begin position="364"/>
        <end position="382"/>
    </location>
</feature>
<comment type="function">
    <text evidence="7">Na(+)/H(+) antiporter that extrudes sodium in exchange for external protons.</text>
</comment>
<dbReference type="GO" id="GO:0006885">
    <property type="term" value="P:regulation of pH"/>
    <property type="evidence" value="ECO:0007669"/>
    <property type="project" value="UniProtKB-UniRule"/>
</dbReference>
<evidence type="ECO:0000256" key="6">
    <source>
        <dbReference type="ARBA" id="ARBA00023201"/>
    </source>
</evidence>
<dbReference type="Gene3D" id="1.20.1530.10">
    <property type="entry name" value="Na+/H+ antiporter like domain"/>
    <property type="match status" value="1"/>
</dbReference>
<dbReference type="Proteomes" id="UP000257039">
    <property type="component" value="Unassembled WGS sequence"/>
</dbReference>
<keyword evidence="6 7" id="KW-0739">Sodium transport</keyword>
<organism evidence="8 9">
    <name type="scientific">Zooshikella ganghwensis</name>
    <dbReference type="NCBI Taxonomy" id="202772"/>
    <lineage>
        <taxon>Bacteria</taxon>
        <taxon>Pseudomonadati</taxon>
        <taxon>Pseudomonadota</taxon>
        <taxon>Gammaproteobacteria</taxon>
        <taxon>Oceanospirillales</taxon>
        <taxon>Zooshikellaceae</taxon>
        <taxon>Zooshikella</taxon>
    </lineage>
</organism>
<keyword evidence="7" id="KW-0406">Ion transport</keyword>
<dbReference type="EMBL" id="NDXW01000001">
    <property type="protein sequence ID" value="RDH45652.1"/>
    <property type="molecule type" value="Genomic_DNA"/>
</dbReference>
<dbReference type="PANTHER" id="PTHR30341">
    <property type="entry name" value="SODIUM ION/PROTON ANTIPORTER NHAA-RELATED"/>
    <property type="match status" value="1"/>
</dbReference>
<proteinExistence type="inferred from homology"/>
<keyword evidence="7" id="KW-0813">Transport</keyword>
<keyword evidence="7" id="KW-0915">Sodium</keyword>
<feature type="transmembrane region" description="Helical" evidence="7">
    <location>
        <begin position="58"/>
        <end position="79"/>
    </location>
</feature>
<dbReference type="AlphaFoldDB" id="A0A4P9VTR0"/>
<dbReference type="InterPro" id="IPR023171">
    <property type="entry name" value="Na/H_antiporter_dom_sf"/>
</dbReference>
<dbReference type="RefSeq" id="WP_094788584.1">
    <property type="nucleotide sequence ID" value="NZ_NDXW01000001.1"/>
</dbReference>
<feature type="transmembrane region" description="Helical" evidence="7">
    <location>
        <begin position="210"/>
        <end position="237"/>
    </location>
</feature>
<evidence type="ECO:0000256" key="1">
    <source>
        <dbReference type="ARBA" id="ARBA00004429"/>
    </source>
</evidence>
<sequence length="394" mass="41869">MIEKIKHFLHTESAGGIIMVVAAILALICVNSPLSYYYDQLLSVELVVKIGTLGVDKPILLWINDGLMAVFFLVVGLEVKREFLSGELSSPSKVLLPSIAAVGGMVVPAAIYAAMNYQDPLALQGWAIPAATDIAFALGVLSLLGSRVPPSLKIFLMALAIIDDLGAIIIIALFYSSDLSIESIIAASICLVILVLLNRFKVLRLGPYMVVGTIMWVCVLKSGVHATLAGVLIAFTVPLRTGDHTVLSPLHKLETGLHSWVAFAILPIFAFANAGVGLSMTDLKSVTDPIPLGVIGGLFIGKQLGVFGFTWALIKLGLAKLPSHATWRQLYGVSLLCGIGFTMSLFIGSLAFEQVGGDYLMTDRIGILFGSLLSGVIGYLVLKGAPNNTKSFAN</sequence>
<dbReference type="HAMAP" id="MF_01844">
    <property type="entry name" value="NhaA"/>
    <property type="match status" value="1"/>
</dbReference>
<dbReference type="Pfam" id="PF06965">
    <property type="entry name" value="Na_H_antiport_1"/>
    <property type="match status" value="1"/>
</dbReference>
<feature type="transmembrane region" description="Helical" evidence="7">
    <location>
        <begin position="330"/>
        <end position="352"/>
    </location>
</feature>
<evidence type="ECO:0000256" key="7">
    <source>
        <dbReference type="HAMAP-Rule" id="MF_01844"/>
    </source>
</evidence>
<keyword evidence="5 7" id="KW-0472">Membrane</keyword>
<keyword evidence="3 7" id="KW-0812">Transmembrane</keyword>
<dbReference type="InterPro" id="IPR004670">
    <property type="entry name" value="NhaA"/>
</dbReference>
<dbReference type="PANTHER" id="PTHR30341:SF0">
    <property type="entry name" value="NA(+)_H(+) ANTIPORTER NHAA"/>
    <property type="match status" value="1"/>
</dbReference>
<feature type="transmembrane region" description="Helical" evidence="7">
    <location>
        <begin position="94"/>
        <end position="114"/>
    </location>
</feature>
<keyword evidence="9" id="KW-1185">Reference proteome</keyword>
<dbReference type="GO" id="GO:0005886">
    <property type="term" value="C:plasma membrane"/>
    <property type="evidence" value="ECO:0007669"/>
    <property type="project" value="UniProtKB-SubCell"/>
</dbReference>
<feature type="transmembrane region" description="Helical" evidence="7">
    <location>
        <begin position="154"/>
        <end position="175"/>
    </location>
</feature>
<evidence type="ECO:0000256" key="3">
    <source>
        <dbReference type="ARBA" id="ARBA00022692"/>
    </source>
</evidence>
<reference evidence="8 9" key="1">
    <citation type="submission" date="2017-04" db="EMBL/GenBank/DDBJ databases">
        <title>Draft genome sequence of Zooshikella ganghwensis VG4 isolated from Red Sea sediments.</title>
        <authorList>
            <person name="Rehman Z."/>
            <person name="Alam I."/>
            <person name="Kamau A."/>
            <person name="Bajic V."/>
            <person name="Leiknes T."/>
        </authorList>
    </citation>
    <scope>NUCLEOTIDE SEQUENCE [LARGE SCALE GENOMIC DNA]</scope>
    <source>
        <strain evidence="8 9">VG4</strain>
    </source>
</reference>
<dbReference type="NCBIfam" id="NF007111">
    <property type="entry name" value="PRK09560.1"/>
    <property type="match status" value="1"/>
</dbReference>
<evidence type="ECO:0000256" key="4">
    <source>
        <dbReference type="ARBA" id="ARBA00022989"/>
    </source>
</evidence>
<comment type="catalytic activity">
    <reaction evidence="7">
        <text>Na(+)(in) + 2 H(+)(out) = Na(+)(out) + 2 H(+)(in)</text>
        <dbReference type="Rhea" id="RHEA:29251"/>
        <dbReference type="ChEBI" id="CHEBI:15378"/>
        <dbReference type="ChEBI" id="CHEBI:29101"/>
    </reaction>
</comment>
<gene>
    <name evidence="7 8" type="primary">nhaA</name>
    <name evidence="8" type="ORF">B9G39_20560</name>
</gene>
<protein>
    <recommendedName>
        <fullName evidence="7">Na(+)/H(+) antiporter NhaA</fullName>
    </recommendedName>
    <alternativeName>
        <fullName evidence="7">Sodium/proton antiporter NhaA</fullName>
    </alternativeName>
</protein>
<feature type="transmembrane region" description="Helical" evidence="7">
    <location>
        <begin position="257"/>
        <end position="278"/>
    </location>
</feature>
<dbReference type="NCBIfam" id="TIGR00773">
    <property type="entry name" value="NhaA"/>
    <property type="match status" value="1"/>
</dbReference>
<name>A0A4P9VTR0_9GAMM</name>
<evidence type="ECO:0000256" key="2">
    <source>
        <dbReference type="ARBA" id="ARBA00022475"/>
    </source>
</evidence>
<feature type="transmembrane region" description="Helical" evidence="7">
    <location>
        <begin position="181"/>
        <end position="198"/>
    </location>
</feature>
<keyword evidence="7" id="KW-0050">Antiport</keyword>
<comment type="caution">
    <text evidence="8">The sequence shown here is derived from an EMBL/GenBank/DDBJ whole genome shotgun (WGS) entry which is preliminary data.</text>
</comment>
<keyword evidence="2 7" id="KW-1003">Cell membrane</keyword>
<accession>A0A4P9VTR0</accession>
<keyword evidence="4 7" id="KW-1133">Transmembrane helix</keyword>
<evidence type="ECO:0000313" key="9">
    <source>
        <dbReference type="Proteomes" id="UP000257039"/>
    </source>
</evidence>
<feature type="transmembrane region" description="Helical" evidence="7">
    <location>
        <begin position="290"/>
        <end position="314"/>
    </location>
</feature>
<evidence type="ECO:0000313" key="8">
    <source>
        <dbReference type="EMBL" id="RDH45652.1"/>
    </source>
</evidence>
<feature type="transmembrane region" description="Helical" evidence="7">
    <location>
        <begin position="14"/>
        <end position="38"/>
    </location>
</feature>
<feature type="transmembrane region" description="Helical" evidence="7">
    <location>
        <begin position="126"/>
        <end position="145"/>
    </location>
</feature>
<dbReference type="GO" id="GO:0015385">
    <property type="term" value="F:sodium:proton antiporter activity"/>
    <property type="evidence" value="ECO:0007669"/>
    <property type="project" value="UniProtKB-UniRule"/>
</dbReference>
<dbReference type="NCBIfam" id="NF007112">
    <property type="entry name" value="PRK09561.1"/>
    <property type="match status" value="1"/>
</dbReference>